<gene>
    <name evidence="1" type="ORF">E6O51_16880</name>
</gene>
<protein>
    <recommendedName>
        <fullName evidence="3">Phospholipid N-methyltransferase</fullName>
    </recommendedName>
</protein>
<accession>A0A4S4AK12</accession>
<evidence type="ECO:0000313" key="2">
    <source>
        <dbReference type="Proteomes" id="UP000307956"/>
    </source>
</evidence>
<dbReference type="OrthoDB" id="9805585at2"/>
<dbReference type="Gene3D" id="3.40.50.150">
    <property type="entry name" value="Vaccinia Virus protein VP39"/>
    <property type="match status" value="1"/>
</dbReference>
<evidence type="ECO:0000313" key="1">
    <source>
        <dbReference type="EMBL" id="THF58663.1"/>
    </source>
</evidence>
<proteinExistence type="predicted"/>
<dbReference type="SUPFAM" id="SSF53335">
    <property type="entry name" value="S-adenosyl-L-methionine-dependent methyltransferases"/>
    <property type="match status" value="1"/>
</dbReference>
<organism evidence="1 2">
    <name type="scientific">Pseudothauera rhizosphaerae</name>
    <dbReference type="NCBI Taxonomy" id="2565932"/>
    <lineage>
        <taxon>Bacteria</taxon>
        <taxon>Pseudomonadati</taxon>
        <taxon>Pseudomonadota</taxon>
        <taxon>Betaproteobacteria</taxon>
        <taxon>Rhodocyclales</taxon>
        <taxon>Zoogloeaceae</taxon>
        <taxon>Pseudothauera</taxon>
    </lineage>
</organism>
<comment type="caution">
    <text evidence="1">The sequence shown here is derived from an EMBL/GenBank/DDBJ whole genome shotgun (WGS) entry which is preliminary data.</text>
</comment>
<dbReference type="Proteomes" id="UP000307956">
    <property type="component" value="Unassembled WGS sequence"/>
</dbReference>
<evidence type="ECO:0008006" key="3">
    <source>
        <dbReference type="Google" id="ProtNLM"/>
    </source>
</evidence>
<dbReference type="EMBL" id="SSOD01000015">
    <property type="protein sequence ID" value="THF58663.1"/>
    <property type="molecule type" value="Genomic_DNA"/>
</dbReference>
<dbReference type="AlphaFoldDB" id="A0A4S4AK12"/>
<dbReference type="RefSeq" id="WP_136386177.1">
    <property type="nucleotide sequence ID" value="NZ_SSOD01000015.1"/>
</dbReference>
<keyword evidence="2" id="KW-1185">Reference proteome</keyword>
<reference evidence="1 2" key="1">
    <citation type="submission" date="2019-04" db="EMBL/GenBank/DDBJ databases">
        <title>Azoarcus rhizosphaerae sp. nov. isolated from rhizosphere of Ficus religiosa.</title>
        <authorList>
            <person name="Lin S.-Y."/>
            <person name="Hameed A."/>
            <person name="Hsu Y.-H."/>
            <person name="Young C.-C."/>
        </authorList>
    </citation>
    <scope>NUCLEOTIDE SEQUENCE [LARGE SCALE GENOMIC DNA]</scope>
    <source>
        <strain evidence="1 2">CC-YHH848</strain>
    </source>
</reference>
<dbReference type="InterPro" id="IPR029063">
    <property type="entry name" value="SAM-dependent_MTases_sf"/>
</dbReference>
<name>A0A4S4AK12_9RHOO</name>
<sequence>MPMHLLLAMLRNPATTGALLPSSRALATAMARAAEGADTVIELGAGTGSVTGALLGMLPGVPLICVEWQPALAARLRHRYPQADVRHASAKQVVDELGDLPGRVVVVSSLPFRSLPVPVASETAHSLCRFLTRGRERKLVQFTYQPREPFPAPRQLCWRRTSVVWRNAPPAGIWELRLGGPN</sequence>